<keyword evidence="1" id="KW-0812">Transmembrane</keyword>
<organism evidence="2 3">
    <name type="scientific">Desmophyllum pertusum</name>
    <dbReference type="NCBI Taxonomy" id="174260"/>
    <lineage>
        <taxon>Eukaryota</taxon>
        <taxon>Metazoa</taxon>
        <taxon>Cnidaria</taxon>
        <taxon>Anthozoa</taxon>
        <taxon>Hexacorallia</taxon>
        <taxon>Scleractinia</taxon>
        <taxon>Caryophylliina</taxon>
        <taxon>Caryophylliidae</taxon>
        <taxon>Desmophyllum</taxon>
    </lineage>
</organism>
<proteinExistence type="predicted"/>
<name>A0A9W9ZTU8_9CNID</name>
<sequence length="102" mass="10883">MDVLGETPRGKTKNITTLPVQLAVSVGTVLVQYWYSVGTVLGLIPVAIMIPFDITTKGDIRVGSDGLYTKHGQVKSNKYSKWGAYGSIALVTTLSISVIALV</sequence>
<feature type="non-terminal residue" evidence="2">
    <location>
        <position position="1"/>
    </location>
</feature>
<feature type="transmembrane region" description="Helical" evidence="1">
    <location>
        <begin position="82"/>
        <end position="101"/>
    </location>
</feature>
<keyword evidence="3" id="KW-1185">Reference proteome</keyword>
<evidence type="ECO:0000313" key="2">
    <source>
        <dbReference type="EMBL" id="KAJ7387049.1"/>
    </source>
</evidence>
<evidence type="ECO:0000256" key="1">
    <source>
        <dbReference type="SAM" id="Phobius"/>
    </source>
</evidence>
<comment type="caution">
    <text evidence="2">The sequence shown here is derived from an EMBL/GenBank/DDBJ whole genome shotgun (WGS) entry which is preliminary data.</text>
</comment>
<dbReference type="Proteomes" id="UP001163046">
    <property type="component" value="Unassembled WGS sequence"/>
</dbReference>
<reference evidence="2" key="1">
    <citation type="submission" date="2023-01" db="EMBL/GenBank/DDBJ databases">
        <title>Genome assembly of the deep-sea coral Lophelia pertusa.</title>
        <authorList>
            <person name="Herrera S."/>
            <person name="Cordes E."/>
        </authorList>
    </citation>
    <scope>NUCLEOTIDE SEQUENCE</scope>
    <source>
        <strain evidence="2">USNM1676648</strain>
        <tissue evidence="2">Polyp</tissue>
    </source>
</reference>
<accession>A0A9W9ZTU8</accession>
<evidence type="ECO:0000313" key="3">
    <source>
        <dbReference type="Proteomes" id="UP001163046"/>
    </source>
</evidence>
<keyword evidence="1" id="KW-1133">Transmembrane helix</keyword>
<dbReference type="AlphaFoldDB" id="A0A9W9ZTU8"/>
<gene>
    <name evidence="2" type="ORF">OS493_004013</name>
</gene>
<dbReference type="EMBL" id="MU825874">
    <property type="protein sequence ID" value="KAJ7387049.1"/>
    <property type="molecule type" value="Genomic_DNA"/>
</dbReference>
<keyword evidence="1" id="KW-0472">Membrane</keyword>
<feature type="transmembrane region" description="Helical" evidence="1">
    <location>
        <begin position="33"/>
        <end position="52"/>
    </location>
</feature>
<protein>
    <submittedName>
        <fullName evidence="2">Uncharacterized protein</fullName>
    </submittedName>
</protein>